<dbReference type="PANTHER" id="PTHR11079:SF161">
    <property type="entry name" value="CMP_DCMP-TYPE DEAMINASE DOMAIN-CONTAINING PROTEIN"/>
    <property type="match status" value="1"/>
</dbReference>
<keyword evidence="1" id="KW-0479">Metal-binding</keyword>
<dbReference type="SUPFAM" id="SSF53927">
    <property type="entry name" value="Cytidine deaminase-like"/>
    <property type="match status" value="1"/>
</dbReference>
<dbReference type="EMBL" id="JBBNGS010000006">
    <property type="protein sequence ID" value="MEQ2637560.1"/>
    <property type="molecule type" value="Genomic_DNA"/>
</dbReference>
<name>A0ABV1IF90_9ACTN</name>
<dbReference type="InterPro" id="IPR016193">
    <property type="entry name" value="Cytidine_deaminase-like"/>
</dbReference>
<dbReference type="CDD" id="cd01285">
    <property type="entry name" value="nucleoside_deaminase"/>
    <property type="match status" value="1"/>
</dbReference>
<dbReference type="RefSeq" id="WP_349182111.1">
    <property type="nucleotide sequence ID" value="NZ_JBBNGS010000006.1"/>
</dbReference>
<accession>A0ABV1IF90</accession>
<feature type="domain" description="CMP/dCMP-type deaminase" evidence="3">
    <location>
        <begin position="20"/>
        <end position="130"/>
    </location>
</feature>
<evidence type="ECO:0000256" key="2">
    <source>
        <dbReference type="ARBA" id="ARBA00022833"/>
    </source>
</evidence>
<dbReference type="Proteomes" id="UP001478817">
    <property type="component" value="Unassembled WGS sequence"/>
</dbReference>
<dbReference type="Pfam" id="PF00383">
    <property type="entry name" value="dCMP_cyt_deam_1"/>
    <property type="match status" value="1"/>
</dbReference>
<proteinExistence type="predicted"/>
<organism evidence="4 5">
    <name type="scientific">Paratractidigestivibacter faecalis</name>
    <dbReference type="NCBI Taxonomy" id="2292441"/>
    <lineage>
        <taxon>Bacteria</taxon>
        <taxon>Bacillati</taxon>
        <taxon>Actinomycetota</taxon>
        <taxon>Coriobacteriia</taxon>
        <taxon>Coriobacteriales</taxon>
        <taxon>Atopobiaceae</taxon>
        <taxon>Paratractidigestivibacter</taxon>
    </lineage>
</organism>
<dbReference type="PROSITE" id="PS51747">
    <property type="entry name" value="CYT_DCMP_DEAMINASES_2"/>
    <property type="match status" value="1"/>
</dbReference>
<evidence type="ECO:0000259" key="3">
    <source>
        <dbReference type="PROSITE" id="PS51747"/>
    </source>
</evidence>
<dbReference type="InterPro" id="IPR002125">
    <property type="entry name" value="CMP_dCMP_dom"/>
</dbReference>
<dbReference type="PANTHER" id="PTHR11079">
    <property type="entry name" value="CYTOSINE DEAMINASE FAMILY MEMBER"/>
    <property type="match status" value="1"/>
</dbReference>
<sequence>MSDEKKSSWDEPRHAKFTHEEDVAFLRRAIEVSRLSREHGNTPFGAILVNEDKQIVLEQENREISEHICTGHAETSLMEAASRKFDHDYLWQCTLYTTGEPCAMCSGAIYWGNVGRVVYAMTERDILGQTGDNEQNPTLDTPCRQIFGSSQKDIEVVGPFPELVEEACEVHKGYWN</sequence>
<dbReference type="InterPro" id="IPR016192">
    <property type="entry name" value="APOBEC/CMP_deaminase_Zn-bd"/>
</dbReference>
<keyword evidence="5" id="KW-1185">Reference proteome</keyword>
<keyword evidence="2" id="KW-0862">Zinc</keyword>
<protein>
    <submittedName>
        <fullName evidence="4">Nucleoside deaminase</fullName>
    </submittedName>
</protein>
<reference evidence="4 5" key="1">
    <citation type="submission" date="2024-04" db="EMBL/GenBank/DDBJ databases">
        <title>Human intestinal bacterial collection.</title>
        <authorList>
            <person name="Pauvert C."/>
            <person name="Hitch T.C.A."/>
            <person name="Clavel T."/>
        </authorList>
    </citation>
    <scope>NUCLEOTIDE SEQUENCE [LARGE SCALE GENOMIC DNA]</scope>
    <source>
        <strain evidence="4 5">CLA-AA-H197</strain>
    </source>
</reference>
<evidence type="ECO:0000256" key="1">
    <source>
        <dbReference type="ARBA" id="ARBA00022723"/>
    </source>
</evidence>
<dbReference type="PROSITE" id="PS00903">
    <property type="entry name" value="CYT_DCMP_DEAMINASES_1"/>
    <property type="match status" value="1"/>
</dbReference>
<evidence type="ECO:0000313" key="5">
    <source>
        <dbReference type="Proteomes" id="UP001478817"/>
    </source>
</evidence>
<evidence type="ECO:0000313" key="4">
    <source>
        <dbReference type="EMBL" id="MEQ2637560.1"/>
    </source>
</evidence>
<dbReference type="Gene3D" id="3.40.140.10">
    <property type="entry name" value="Cytidine Deaminase, domain 2"/>
    <property type="match status" value="1"/>
</dbReference>
<gene>
    <name evidence="4" type="ORF">AAAT05_04295</name>
</gene>
<comment type="caution">
    <text evidence="4">The sequence shown here is derived from an EMBL/GenBank/DDBJ whole genome shotgun (WGS) entry which is preliminary data.</text>
</comment>